<dbReference type="AlphaFoldDB" id="A0A5B7D4H0"/>
<reference evidence="1 2" key="1">
    <citation type="submission" date="2019-05" db="EMBL/GenBank/DDBJ databases">
        <title>Another draft genome of Portunus trituberculatus and its Hox gene families provides insights of decapod evolution.</title>
        <authorList>
            <person name="Jeong J.-H."/>
            <person name="Song I."/>
            <person name="Kim S."/>
            <person name="Choi T."/>
            <person name="Kim D."/>
            <person name="Ryu S."/>
            <person name="Kim W."/>
        </authorList>
    </citation>
    <scope>NUCLEOTIDE SEQUENCE [LARGE SCALE GENOMIC DNA]</scope>
    <source>
        <tissue evidence="1">Muscle</tissue>
    </source>
</reference>
<dbReference type="Proteomes" id="UP000324222">
    <property type="component" value="Unassembled WGS sequence"/>
</dbReference>
<evidence type="ECO:0000313" key="2">
    <source>
        <dbReference type="Proteomes" id="UP000324222"/>
    </source>
</evidence>
<proteinExistence type="predicted"/>
<gene>
    <name evidence="1" type="ORF">E2C01_009292</name>
</gene>
<comment type="caution">
    <text evidence="1">The sequence shown here is derived from an EMBL/GenBank/DDBJ whole genome shotgun (WGS) entry which is preliminary data.</text>
</comment>
<keyword evidence="2" id="KW-1185">Reference proteome</keyword>
<sequence length="100" mass="10814">MVPGAPPGRCCRAGGLSGTCTEGNIVRSQQQMVLRVAGRGGRWVRTVTWRRAGLGCYVAPCGQSAGPCPSLTLREPPPPACRHPPRRTVWADLLTRHERL</sequence>
<evidence type="ECO:0000313" key="1">
    <source>
        <dbReference type="EMBL" id="MPC16468.1"/>
    </source>
</evidence>
<name>A0A5B7D4H0_PORTR</name>
<accession>A0A5B7D4H0</accession>
<dbReference type="EMBL" id="VSRR010000508">
    <property type="protein sequence ID" value="MPC16468.1"/>
    <property type="molecule type" value="Genomic_DNA"/>
</dbReference>
<organism evidence="1 2">
    <name type="scientific">Portunus trituberculatus</name>
    <name type="common">Swimming crab</name>
    <name type="synonym">Neptunus trituberculatus</name>
    <dbReference type="NCBI Taxonomy" id="210409"/>
    <lineage>
        <taxon>Eukaryota</taxon>
        <taxon>Metazoa</taxon>
        <taxon>Ecdysozoa</taxon>
        <taxon>Arthropoda</taxon>
        <taxon>Crustacea</taxon>
        <taxon>Multicrustacea</taxon>
        <taxon>Malacostraca</taxon>
        <taxon>Eumalacostraca</taxon>
        <taxon>Eucarida</taxon>
        <taxon>Decapoda</taxon>
        <taxon>Pleocyemata</taxon>
        <taxon>Brachyura</taxon>
        <taxon>Eubrachyura</taxon>
        <taxon>Portunoidea</taxon>
        <taxon>Portunidae</taxon>
        <taxon>Portuninae</taxon>
        <taxon>Portunus</taxon>
    </lineage>
</organism>
<protein>
    <submittedName>
        <fullName evidence="1">Uncharacterized protein</fullName>
    </submittedName>
</protein>